<dbReference type="Proteomes" id="UP000095662">
    <property type="component" value="Unassembled WGS sequence"/>
</dbReference>
<dbReference type="EC" id="3.6.3.-" evidence="12"/>
<evidence type="ECO:0000256" key="7">
    <source>
        <dbReference type="ARBA" id="ARBA00022989"/>
    </source>
</evidence>
<evidence type="ECO:0000259" key="11">
    <source>
        <dbReference type="PROSITE" id="PS50929"/>
    </source>
</evidence>
<evidence type="ECO:0000256" key="8">
    <source>
        <dbReference type="ARBA" id="ARBA00023136"/>
    </source>
</evidence>
<dbReference type="PROSITE" id="PS00211">
    <property type="entry name" value="ABC_TRANSPORTER_1"/>
    <property type="match status" value="1"/>
</dbReference>
<dbReference type="PANTHER" id="PTHR43394:SF1">
    <property type="entry name" value="ATP-BINDING CASSETTE SUB-FAMILY B MEMBER 10, MITOCHONDRIAL"/>
    <property type="match status" value="1"/>
</dbReference>
<dbReference type="AlphaFoldDB" id="A0A175A4P8"/>
<dbReference type="GO" id="GO:0005524">
    <property type="term" value="F:ATP binding"/>
    <property type="evidence" value="ECO:0007669"/>
    <property type="project" value="UniProtKB-KW"/>
</dbReference>
<organism evidence="12 13">
    <name type="scientific">[Eubacterium] siraeum</name>
    <dbReference type="NCBI Taxonomy" id="39492"/>
    <lineage>
        <taxon>Bacteria</taxon>
        <taxon>Bacillati</taxon>
        <taxon>Bacillota</taxon>
        <taxon>Clostridia</taxon>
        <taxon>Eubacteriales</taxon>
        <taxon>Oscillospiraceae</taxon>
        <taxon>Oscillospiraceae incertae sedis</taxon>
    </lineage>
</organism>
<feature type="transmembrane region" description="Helical" evidence="9">
    <location>
        <begin position="170"/>
        <end position="190"/>
    </location>
</feature>
<dbReference type="InterPro" id="IPR027417">
    <property type="entry name" value="P-loop_NTPase"/>
</dbReference>
<evidence type="ECO:0000256" key="1">
    <source>
        <dbReference type="ARBA" id="ARBA00004651"/>
    </source>
</evidence>
<keyword evidence="7 9" id="KW-1133">Transmembrane helix</keyword>
<dbReference type="FunFam" id="3.40.50.300:FF:000287">
    <property type="entry name" value="Multidrug ABC transporter ATP-binding protein"/>
    <property type="match status" value="1"/>
</dbReference>
<feature type="transmembrane region" description="Helical" evidence="9">
    <location>
        <begin position="90"/>
        <end position="111"/>
    </location>
</feature>
<evidence type="ECO:0000313" key="12">
    <source>
        <dbReference type="EMBL" id="CUQ90430.1"/>
    </source>
</evidence>
<dbReference type="EMBL" id="CZBY01000020">
    <property type="protein sequence ID" value="CUQ90430.1"/>
    <property type="molecule type" value="Genomic_DNA"/>
</dbReference>
<feature type="domain" description="ABC transmembrane type-1" evidence="11">
    <location>
        <begin position="50"/>
        <end position="345"/>
    </location>
</feature>
<dbReference type="SMART" id="SM00382">
    <property type="entry name" value="AAA"/>
    <property type="match status" value="1"/>
</dbReference>
<dbReference type="Gene3D" id="3.40.50.300">
    <property type="entry name" value="P-loop containing nucleotide triphosphate hydrolases"/>
    <property type="match status" value="1"/>
</dbReference>
<evidence type="ECO:0000259" key="10">
    <source>
        <dbReference type="PROSITE" id="PS50893"/>
    </source>
</evidence>
<evidence type="ECO:0000313" key="13">
    <source>
        <dbReference type="Proteomes" id="UP000095662"/>
    </source>
</evidence>
<dbReference type="SUPFAM" id="SSF52540">
    <property type="entry name" value="P-loop containing nucleoside triphosphate hydrolases"/>
    <property type="match status" value="1"/>
</dbReference>
<dbReference type="InterPro" id="IPR039421">
    <property type="entry name" value="Type_1_exporter"/>
</dbReference>
<name>A0A175A4P8_9FIRM</name>
<dbReference type="InterPro" id="IPR017871">
    <property type="entry name" value="ABC_transporter-like_CS"/>
</dbReference>
<dbReference type="Pfam" id="PF00664">
    <property type="entry name" value="ABC_membrane"/>
    <property type="match status" value="1"/>
</dbReference>
<evidence type="ECO:0000256" key="9">
    <source>
        <dbReference type="SAM" id="Phobius"/>
    </source>
</evidence>
<protein>
    <submittedName>
        <fullName evidence="12">Lipid A export ATP-binding/permease protein MsbA</fullName>
        <ecNumber evidence="12">3.6.3.-</ecNumber>
    </submittedName>
</protein>
<dbReference type="CDD" id="cd18547">
    <property type="entry name" value="ABC_6TM_Tm288_like"/>
    <property type="match status" value="1"/>
</dbReference>
<dbReference type="PROSITE" id="PS50893">
    <property type="entry name" value="ABC_TRANSPORTER_2"/>
    <property type="match status" value="1"/>
</dbReference>
<dbReference type="STRING" id="39492.ERS852540_02119"/>
<accession>A0A175A4P8</accession>
<dbReference type="Gene3D" id="1.20.1560.10">
    <property type="entry name" value="ABC transporter type 1, transmembrane domain"/>
    <property type="match status" value="1"/>
</dbReference>
<keyword evidence="8 9" id="KW-0472">Membrane</keyword>
<evidence type="ECO:0000256" key="6">
    <source>
        <dbReference type="ARBA" id="ARBA00022840"/>
    </source>
</evidence>
<dbReference type="FunFam" id="1.20.1560.10:FF:000011">
    <property type="entry name" value="Multidrug ABC transporter ATP-binding protein"/>
    <property type="match status" value="1"/>
</dbReference>
<dbReference type="InterPro" id="IPR003593">
    <property type="entry name" value="AAA+_ATPase"/>
</dbReference>
<dbReference type="PROSITE" id="PS50929">
    <property type="entry name" value="ABC_TM1F"/>
    <property type="match status" value="1"/>
</dbReference>
<dbReference type="GO" id="GO:0005886">
    <property type="term" value="C:plasma membrane"/>
    <property type="evidence" value="ECO:0007669"/>
    <property type="project" value="UniProtKB-SubCell"/>
</dbReference>
<evidence type="ECO:0000256" key="3">
    <source>
        <dbReference type="ARBA" id="ARBA00022475"/>
    </source>
</evidence>
<dbReference type="InterPro" id="IPR003439">
    <property type="entry name" value="ABC_transporter-like_ATP-bd"/>
</dbReference>
<keyword evidence="12" id="KW-0378">Hydrolase</keyword>
<gene>
    <name evidence="12" type="primary">msbA_3</name>
    <name evidence="12" type="ORF">ERS852540_02119</name>
</gene>
<evidence type="ECO:0000256" key="2">
    <source>
        <dbReference type="ARBA" id="ARBA00022448"/>
    </source>
</evidence>
<evidence type="ECO:0000256" key="4">
    <source>
        <dbReference type="ARBA" id="ARBA00022692"/>
    </source>
</evidence>
<dbReference type="GO" id="GO:0016887">
    <property type="term" value="F:ATP hydrolysis activity"/>
    <property type="evidence" value="ECO:0007669"/>
    <property type="project" value="InterPro"/>
</dbReference>
<dbReference type="OrthoDB" id="9762778at2"/>
<feature type="transmembrane region" description="Helical" evidence="9">
    <location>
        <begin position="284"/>
        <end position="302"/>
    </location>
</feature>
<proteinExistence type="predicted"/>
<dbReference type="InterPro" id="IPR036640">
    <property type="entry name" value="ABC1_TM_sf"/>
</dbReference>
<keyword evidence="3" id="KW-1003">Cell membrane</keyword>
<dbReference type="InterPro" id="IPR011527">
    <property type="entry name" value="ABC1_TM_dom"/>
</dbReference>
<feature type="transmembrane region" description="Helical" evidence="9">
    <location>
        <begin position="196"/>
        <end position="213"/>
    </location>
</feature>
<evidence type="ECO:0000256" key="5">
    <source>
        <dbReference type="ARBA" id="ARBA00022741"/>
    </source>
</evidence>
<dbReference type="SUPFAM" id="SSF90123">
    <property type="entry name" value="ABC transporter transmembrane region"/>
    <property type="match status" value="1"/>
</dbReference>
<sequence length="621" mass="68485">MANERPPMRMMGRGGPPPHERMLMAEKPKNTKGTLKRLVGYIGKNRYLMILLLSVMLIITVLNLVAPYLQGLAIDKITVSNQRLNVDISGMLYCLIALGCVYLVNSLLTYFQGIFAAKLSQTTVKAMRKDLFDKISYLPIKYTDTHQHGDIMSRMTNDVENISNTVSQSIASLFSGVLTLVGCLVFMLYYSPMLTLVSLTSVVLTLVVTKNLTKFMRKYFPLQQTLLGRLNGHIEEMVSGYRTVAAYSKEKKACEEFGEISDELQKAAIKAQICGGIMGPCMNVISNISFLLVAGFGAYFLIIDFNPLALKGVMTVGTIQAFLQYTKNFTRPINEIAQQYSSIQTAIAGAERVFEIMDTEPESDEGTDKDFSIDNVRGDLMFKDIDFSYVPGEKVLHDFDLWIKSGQKLAIVGATGSGKTTVVNLLTRFYDIDGGSITLDGESIYDIPKKKLRGSIGIVLQDTVIFNDTIMQNIRYGRLDATDEEVIAAAKTAKVADFAEKMADGYDTMLTEGGGNLSQGQRQLIAIARAVLADPKILILDEATSSIDTRTEVHIQEAMLALMKGRTSLIIAHRLSTIRDADKIVVIDGGKVVEAGNHEKLLSENGAYARLYNTQFAGIKT</sequence>
<dbReference type="CDD" id="cd03254">
    <property type="entry name" value="ABCC_Glucan_exporter_like"/>
    <property type="match status" value="1"/>
</dbReference>
<feature type="transmembrane region" description="Helical" evidence="9">
    <location>
        <begin position="47"/>
        <end position="70"/>
    </location>
</feature>
<keyword evidence="2" id="KW-0813">Transport</keyword>
<keyword evidence="6 12" id="KW-0067">ATP-binding</keyword>
<dbReference type="Pfam" id="PF00005">
    <property type="entry name" value="ABC_tran"/>
    <property type="match status" value="1"/>
</dbReference>
<dbReference type="GO" id="GO:0015421">
    <property type="term" value="F:ABC-type oligopeptide transporter activity"/>
    <property type="evidence" value="ECO:0007669"/>
    <property type="project" value="TreeGrafter"/>
</dbReference>
<keyword evidence="5" id="KW-0547">Nucleotide-binding</keyword>
<reference evidence="12 13" key="1">
    <citation type="submission" date="2015-09" db="EMBL/GenBank/DDBJ databases">
        <authorList>
            <consortium name="Pathogen Informatics"/>
        </authorList>
    </citation>
    <scope>NUCLEOTIDE SEQUENCE [LARGE SCALE GENOMIC DNA]</scope>
    <source>
        <strain evidence="12 13">2789STDY5834928</strain>
    </source>
</reference>
<keyword evidence="4 9" id="KW-0812">Transmembrane</keyword>
<comment type="subcellular location">
    <subcellularLocation>
        <location evidence="1">Cell membrane</location>
        <topology evidence="1">Multi-pass membrane protein</topology>
    </subcellularLocation>
</comment>
<dbReference type="PANTHER" id="PTHR43394">
    <property type="entry name" value="ATP-DEPENDENT PERMEASE MDL1, MITOCHONDRIAL"/>
    <property type="match status" value="1"/>
</dbReference>
<feature type="domain" description="ABC transporter" evidence="10">
    <location>
        <begin position="380"/>
        <end position="614"/>
    </location>
</feature>